<dbReference type="EMBL" id="JAPNKA010000001">
    <property type="protein sequence ID" value="MCY1077209.1"/>
    <property type="molecule type" value="Genomic_DNA"/>
</dbReference>
<accession>A0ABT4A7H8</accession>
<gene>
    <name evidence="7" type="ORF">OV287_22295</name>
</gene>
<evidence type="ECO:0000256" key="3">
    <source>
        <dbReference type="ARBA" id="ARBA00022692"/>
    </source>
</evidence>
<reference evidence="7 8" key="1">
    <citation type="submission" date="2022-11" db="EMBL/GenBank/DDBJ databases">
        <title>Minimal conservation of predation-associated metabolite biosynthetic gene clusters underscores biosynthetic potential of Myxococcota including descriptions for ten novel species: Archangium lansinium sp. nov., Myxococcus landrumus sp. nov., Nannocystis bai.</title>
        <authorList>
            <person name="Ahearne A."/>
            <person name="Stevens C."/>
            <person name="Phillips K."/>
        </authorList>
    </citation>
    <scope>NUCLEOTIDE SEQUENCE [LARGE SCALE GENOMIC DNA]</scope>
    <source>
        <strain evidence="7 8">MIWBW</strain>
    </source>
</reference>
<keyword evidence="5 6" id="KW-0472">Membrane</keyword>
<feature type="transmembrane region" description="Helical" evidence="6">
    <location>
        <begin position="308"/>
        <end position="326"/>
    </location>
</feature>
<evidence type="ECO:0000256" key="4">
    <source>
        <dbReference type="ARBA" id="ARBA00022989"/>
    </source>
</evidence>
<comment type="subcellular location">
    <subcellularLocation>
        <location evidence="1">Membrane</location>
        <topology evidence="1">Multi-pass membrane protein</topology>
    </subcellularLocation>
</comment>
<organism evidence="7 8">
    <name type="scientific">Archangium lansingense</name>
    <dbReference type="NCBI Taxonomy" id="2995310"/>
    <lineage>
        <taxon>Bacteria</taxon>
        <taxon>Pseudomonadati</taxon>
        <taxon>Myxococcota</taxon>
        <taxon>Myxococcia</taxon>
        <taxon>Myxococcales</taxon>
        <taxon>Cystobacterineae</taxon>
        <taxon>Archangiaceae</taxon>
        <taxon>Archangium</taxon>
    </lineage>
</organism>
<evidence type="ECO:0000256" key="5">
    <source>
        <dbReference type="ARBA" id="ARBA00023136"/>
    </source>
</evidence>
<sequence>MSQDIQALFWSYGYVGFFVAAGELALRLGLSRELARKIIHVGVGFWIFGSLGLFENRALAVVPSATAAVANLYIHRKRLLKSVEAEPDNLGTFWFPVAFSMLVWLAWDKPAAAAGGVMAMAVGDALASLVGRRFGRHRYETFGGEHKSLEGSLAMFAGTFVAVLATLTWMPGLAPDMPRVPLAMLCAVVATCAEALGTKGRDNLWVPLAAGAVLYLVPPAHAWGLGVGSGVALAIGVASWARGSLSPSGVLGAILVGTPVFGLAGPVGTAALLGFFISSSALSKTFRARKASVEEEYAKTGTRDLGQALANGGVAALAAVLLAVTGDARYSLAMLGALVAANADTWATELGVLSRSPPRLVTTLRQVPPGTSGAVSGAGLLAATAGAAFVGGVAVLAGASWKLIPWLVLAGVAGSLVDSVLGATVQDVRWCDACSRETERRVHRCGRAARPLRGFSWLGNDTVNVVATAAGALLAFWA</sequence>
<feature type="transmembrane region" description="Helical" evidence="6">
    <location>
        <begin position="180"/>
        <end position="197"/>
    </location>
</feature>
<dbReference type="InterPro" id="IPR002794">
    <property type="entry name" value="DUF92_TMEM19"/>
</dbReference>
<feature type="transmembrane region" description="Helical" evidence="6">
    <location>
        <begin position="38"/>
        <end position="54"/>
    </location>
</feature>
<protein>
    <submittedName>
        <fullName evidence="7">DUF92 domain-containing protein</fullName>
    </submittedName>
</protein>
<feature type="transmembrane region" description="Helical" evidence="6">
    <location>
        <begin position="6"/>
        <end position="26"/>
    </location>
</feature>
<evidence type="ECO:0000313" key="7">
    <source>
        <dbReference type="EMBL" id="MCY1077209.1"/>
    </source>
</evidence>
<dbReference type="Proteomes" id="UP001207654">
    <property type="component" value="Unassembled WGS sequence"/>
</dbReference>
<dbReference type="PANTHER" id="PTHR13353:SF5">
    <property type="entry name" value="TRANSMEMBRANE PROTEIN 19"/>
    <property type="match status" value="1"/>
</dbReference>
<feature type="transmembrane region" description="Helical" evidence="6">
    <location>
        <begin position="152"/>
        <end position="174"/>
    </location>
</feature>
<feature type="transmembrane region" description="Helical" evidence="6">
    <location>
        <begin position="249"/>
        <end position="277"/>
    </location>
</feature>
<feature type="transmembrane region" description="Helical" evidence="6">
    <location>
        <begin position="113"/>
        <end position="131"/>
    </location>
</feature>
<feature type="transmembrane region" description="Helical" evidence="6">
    <location>
        <begin position="374"/>
        <end position="397"/>
    </location>
</feature>
<comment type="caution">
    <text evidence="7">The sequence shown here is derived from an EMBL/GenBank/DDBJ whole genome shotgun (WGS) entry which is preliminary data.</text>
</comment>
<keyword evidence="8" id="KW-1185">Reference proteome</keyword>
<feature type="transmembrane region" description="Helical" evidence="6">
    <location>
        <begin position="403"/>
        <end position="421"/>
    </location>
</feature>
<evidence type="ECO:0000256" key="6">
    <source>
        <dbReference type="SAM" id="Phobius"/>
    </source>
</evidence>
<dbReference type="Pfam" id="PF01940">
    <property type="entry name" value="DUF92"/>
    <property type="match status" value="1"/>
</dbReference>
<feature type="transmembrane region" description="Helical" evidence="6">
    <location>
        <begin position="204"/>
        <end position="237"/>
    </location>
</feature>
<name>A0ABT4A7H8_9BACT</name>
<keyword evidence="4 6" id="KW-1133">Transmembrane helix</keyword>
<dbReference type="PANTHER" id="PTHR13353">
    <property type="entry name" value="TRANSMEMBRANE PROTEIN 19"/>
    <property type="match status" value="1"/>
</dbReference>
<evidence type="ECO:0000313" key="8">
    <source>
        <dbReference type="Proteomes" id="UP001207654"/>
    </source>
</evidence>
<dbReference type="RefSeq" id="WP_267536055.1">
    <property type="nucleotide sequence ID" value="NZ_JAPNKA010000001.1"/>
</dbReference>
<comment type="similarity">
    <text evidence="2">Belongs to the TMEM19 family.</text>
</comment>
<evidence type="ECO:0000256" key="1">
    <source>
        <dbReference type="ARBA" id="ARBA00004141"/>
    </source>
</evidence>
<evidence type="ECO:0000256" key="2">
    <source>
        <dbReference type="ARBA" id="ARBA00009012"/>
    </source>
</evidence>
<keyword evidence="3 6" id="KW-0812">Transmembrane</keyword>
<proteinExistence type="inferred from homology"/>
<feature type="transmembrane region" description="Helical" evidence="6">
    <location>
        <begin position="88"/>
        <end position="107"/>
    </location>
</feature>